<dbReference type="PATRIC" id="fig|516051.4.peg.417"/>
<dbReference type="OrthoDB" id="1441018at2"/>
<name>A0A0D5YQD8_9FLAO</name>
<keyword evidence="2" id="KW-0812">Transmembrane</keyword>
<evidence type="ECO:0000256" key="2">
    <source>
        <dbReference type="SAM" id="Phobius"/>
    </source>
</evidence>
<dbReference type="STRING" id="516051.VC82_402"/>
<dbReference type="EMBL" id="CP011071">
    <property type="protein sequence ID" value="AKA34083.1"/>
    <property type="molecule type" value="Genomic_DNA"/>
</dbReference>
<evidence type="ECO:0000256" key="1">
    <source>
        <dbReference type="SAM" id="Coils"/>
    </source>
</evidence>
<dbReference type="RefSeq" id="WP_045800891.1">
    <property type="nucleotide sequence ID" value="NZ_CP011071.1"/>
</dbReference>
<protein>
    <recommendedName>
        <fullName evidence="5">Anti-sigma factor</fullName>
    </recommendedName>
</protein>
<proteinExistence type="predicted"/>
<dbReference type="AlphaFoldDB" id="A0A0D5YQD8"/>
<dbReference type="KEGG" id="mlt:VC82_402"/>
<dbReference type="Proteomes" id="UP000032726">
    <property type="component" value="Chromosome"/>
</dbReference>
<evidence type="ECO:0008006" key="5">
    <source>
        <dbReference type="Google" id="ProtNLM"/>
    </source>
</evidence>
<keyword evidence="4" id="KW-1185">Reference proteome</keyword>
<dbReference type="HOGENOM" id="CLU_118510_0_0_10"/>
<gene>
    <name evidence="3" type="ORF">VC82_402</name>
</gene>
<evidence type="ECO:0000313" key="4">
    <source>
        <dbReference type="Proteomes" id="UP000032726"/>
    </source>
</evidence>
<keyword evidence="1" id="KW-0175">Coiled coil</keyword>
<accession>A0A0D5YQD8</accession>
<sequence length="196" mass="22293">MAQDLKKLFEEERKKQAFNMRDGHEERFFDKLEAAMPQTKKRNPMVWLQIAATVVVLIGVGAFLFTRNSASDNIKTTTVDRANTEQAQPNISLGDLSPDLQKVEAYYVANINMELASLDVSDENKALVDGYMEQLAELDAEYKKLNQELNEVGPNDQTITALIKNLQLRLQLLQKLKTKLNQLKSSKNEQQSNHII</sequence>
<evidence type="ECO:0000313" key="3">
    <source>
        <dbReference type="EMBL" id="AKA34083.1"/>
    </source>
</evidence>
<reference evidence="3 4" key="1">
    <citation type="submission" date="2015-03" db="EMBL/GenBank/DDBJ databases">
        <title>Complete genome sequence of Muricauda lutaonensis CC-HSB-11T, isolated from a coastal hot spring.</title>
        <authorList>
            <person name="Kim K.M."/>
        </authorList>
    </citation>
    <scope>NUCLEOTIDE SEQUENCE [LARGE SCALE GENOMIC DNA]</scope>
    <source>
        <strain evidence="3 4">CC-HSB-11</strain>
    </source>
</reference>
<feature type="coiled-coil region" evidence="1">
    <location>
        <begin position="128"/>
        <end position="193"/>
    </location>
</feature>
<feature type="transmembrane region" description="Helical" evidence="2">
    <location>
        <begin position="46"/>
        <end position="65"/>
    </location>
</feature>
<keyword evidence="2" id="KW-0472">Membrane</keyword>
<organism evidence="3 4">
    <name type="scientific">Flagellimonas lutaonensis</name>
    <dbReference type="NCBI Taxonomy" id="516051"/>
    <lineage>
        <taxon>Bacteria</taxon>
        <taxon>Pseudomonadati</taxon>
        <taxon>Bacteroidota</taxon>
        <taxon>Flavobacteriia</taxon>
        <taxon>Flavobacteriales</taxon>
        <taxon>Flavobacteriaceae</taxon>
        <taxon>Flagellimonas</taxon>
    </lineage>
</organism>
<keyword evidence="2" id="KW-1133">Transmembrane helix</keyword>